<organism evidence="5 6">
    <name type="scientific">Anopheles atroparvus</name>
    <name type="common">European mosquito</name>
    <dbReference type="NCBI Taxonomy" id="41427"/>
    <lineage>
        <taxon>Eukaryota</taxon>
        <taxon>Metazoa</taxon>
        <taxon>Ecdysozoa</taxon>
        <taxon>Arthropoda</taxon>
        <taxon>Hexapoda</taxon>
        <taxon>Insecta</taxon>
        <taxon>Pterygota</taxon>
        <taxon>Neoptera</taxon>
        <taxon>Endopterygota</taxon>
        <taxon>Diptera</taxon>
        <taxon>Nematocera</taxon>
        <taxon>Culicoidea</taxon>
        <taxon>Culicidae</taxon>
        <taxon>Anophelinae</taxon>
        <taxon>Anopheles</taxon>
    </lineage>
</organism>
<dbReference type="GO" id="GO:0005737">
    <property type="term" value="C:cytoplasm"/>
    <property type="evidence" value="ECO:0007669"/>
    <property type="project" value="TreeGrafter"/>
</dbReference>
<feature type="compositionally biased region" description="Polar residues" evidence="4">
    <location>
        <begin position="327"/>
        <end position="341"/>
    </location>
</feature>
<dbReference type="InterPro" id="IPR007940">
    <property type="entry name" value="SH3BP5"/>
</dbReference>
<keyword evidence="6" id="KW-1185">Reference proteome</keyword>
<evidence type="ECO:0000256" key="2">
    <source>
        <dbReference type="ARBA" id="ARBA00023054"/>
    </source>
</evidence>
<feature type="region of interest" description="Disordered" evidence="4">
    <location>
        <begin position="375"/>
        <end position="395"/>
    </location>
</feature>
<dbReference type="Proteomes" id="UP000075880">
    <property type="component" value="Unassembled WGS sequence"/>
</dbReference>
<evidence type="ECO:0000256" key="3">
    <source>
        <dbReference type="SAM" id="Coils"/>
    </source>
</evidence>
<reference evidence="5" key="1">
    <citation type="submission" date="2024-04" db="UniProtKB">
        <authorList>
            <consortium name="EnsemblMetazoa"/>
        </authorList>
    </citation>
    <scope>IDENTIFICATION</scope>
    <source>
        <strain evidence="5">EBRO</strain>
    </source>
</reference>
<dbReference type="GO" id="GO:0004860">
    <property type="term" value="F:protein kinase inhibitor activity"/>
    <property type="evidence" value="ECO:0007669"/>
    <property type="project" value="TreeGrafter"/>
</dbReference>
<feature type="coiled-coil region" evidence="3">
    <location>
        <begin position="184"/>
        <end position="211"/>
    </location>
</feature>
<proteinExistence type="inferred from homology"/>
<dbReference type="EnsemblMetazoa" id="ENSAATROPT008781">
    <property type="protein sequence ID" value="ENSAATROPP007922"/>
    <property type="gene ID" value="ENSAATROPG007148"/>
</dbReference>
<dbReference type="AlphaFoldDB" id="A0AAG5D9D8"/>
<protein>
    <recommendedName>
        <fullName evidence="7">SH3 domain-binding protein 5</fullName>
    </recommendedName>
</protein>
<keyword evidence="2 3" id="KW-0175">Coiled coil</keyword>
<accession>A0AAG5D9D8</accession>
<dbReference type="Pfam" id="PF05276">
    <property type="entry name" value="SH3BP5"/>
    <property type="match status" value="1"/>
</dbReference>
<feature type="coiled-coil region" evidence="3">
    <location>
        <begin position="16"/>
        <end position="57"/>
    </location>
</feature>
<evidence type="ECO:0000256" key="4">
    <source>
        <dbReference type="SAM" id="MobiDB-lite"/>
    </source>
</evidence>
<evidence type="ECO:0000313" key="5">
    <source>
        <dbReference type="EnsemblMetazoa" id="ENSAATROPP007922"/>
    </source>
</evidence>
<feature type="region of interest" description="Disordered" evidence="4">
    <location>
        <begin position="230"/>
        <end position="253"/>
    </location>
</feature>
<feature type="region of interest" description="Disordered" evidence="4">
    <location>
        <begin position="320"/>
        <end position="341"/>
    </location>
</feature>
<evidence type="ECO:0000313" key="6">
    <source>
        <dbReference type="Proteomes" id="UP000075880"/>
    </source>
</evidence>
<dbReference type="GO" id="GO:0035556">
    <property type="term" value="P:intracellular signal transduction"/>
    <property type="evidence" value="ECO:0007669"/>
    <property type="project" value="InterPro"/>
</dbReference>
<evidence type="ECO:0000256" key="1">
    <source>
        <dbReference type="ARBA" id="ARBA00007796"/>
    </source>
</evidence>
<comment type="similarity">
    <text evidence="1">Belongs to the SH3BP5 family.</text>
</comment>
<sequence length="556" mass="60852">MSSVDSDSNVPVDPRVQIELEKLNEATDNINKHEVDLDEAKNEFRELLKESAEKIKAVAKKVGNSIDAAKPYYEARLYASQLAKETQQCALNFDKAKSVHAAAKEMVYLAEQGLGEKSTLDTACQEMLTHATTRVNESQNECTEMRNILKISELKLEVANNRVCKLHSQLKGAIRASRPYYELRANYNALLLEQKQKVVELEAKVAQSKLRYNEALSSLERISEEIHRQRKARANSVDDEDGGSGSSGSSATVTRSRGKLLAMHLPFAKSPSAARIDCNDEYLEFPAKLTIKASPIKQKFLDKLDCPHLLKDFACRKASPGAESDSDNYQFSPNPTIDDITNMSSEDIEQWTEIRLSNSNSSSSGYSQHNSLVLEDNVPTPQDETSDSSSEETPKAKTRIIKMEMYHQEGGASGGCGTSGLGITRRAEGGITSWISSRTGSVAATAGAGSVAASGATSSSSSSSMAGRRQSLDIIIDTGDRVKDVFAQGIQRIGKTLERRNSESEVARDDAVGGTDFFLFQRSDPAKDGLSDEQVENLLLDQDCSDIFQHVVNISK</sequence>
<name>A0AAG5D9D8_ANOAO</name>
<dbReference type="PANTHER" id="PTHR19423">
    <property type="entry name" value="SH3 DOMAIN-BINDING PROTEIN 5"/>
    <property type="match status" value="1"/>
</dbReference>
<evidence type="ECO:0008006" key="7">
    <source>
        <dbReference type="Google" id="ProtNLM"/>
    </source>
</evidence>
<dbReference type="PANTHER" id="PTHR19423:SF12">
    <property type="entry name" value="LD13933P1"/>
    <property type="match status" value="1"/>
</dbReference>